<accession>F4Q6R9</accession>
<protein>
    <recommendedName>
        <fullName evidence="1">Monalysin Pore-forming domain-containing protein</fullName>
    </recommendedName>
</protein>
<keyword evidence="3" id="KW-1185">Reference proteome</keyword>
<dbReference type="RefSeq" id="XP_004354979.1">
    <property type="nucleotide sequence ID" value="XM_004354927.1"/>
</dbReference>
<gene>
    <name evidence="2" type="ORF">DFA_09126</name>
</gene>
<evidence type="ECO:0000313" key="2">
    <source>
        <dbReference type="EMBL" id="EGG16579.1"/>
    </source>
</evidence>
<sequence>MKPIAIFNKYLEYVKTDKPTKHTVNYSKGNWPHARWDPYFFLRCEEAYPVKHHFVYDKYFIPEETVVHTTVDLGVGTFAIFQTVMIYGLRVIRNGKDQSFYQIPLFRNDVFATSTKNVAYEPVQLADLEKYLGGKGSSRWQE</sequence>
<name>F4Q6R9_CACFS</name>
<dbReference type="Pfam" id="PF18063">
    <property type="entry name" value="BB_PF"/>
    <property type="match status" value="1"/>
</dbReference>
<evidence type="ECO:0000259" key="1">
    <source>
        <dbReference type="Pfam" id="PF18063"/>
    </source>
</evidence>
<reference evidence="3" key="1">
    <citation type="journal article" date="2011" name="Genome Res.">
        <title>Phylogeny-wide analysis of social amoeba genomes highlights ancient origins for complex intercellular communication.</title>
        <authorList>
            <person name="Heidel A.J."/>
            <person name="Lawal H.M."/>
            <person name="Felder M."/>
            <person name="Schilde C."/>
            <person name="Helps N.R."/>
            <person name="Tunggal B."/>
            <person name="Rivero F."/>
            <person name="John U."/>
            <person name="Schleicher M."/>
            <person name="Eichinger L."/>
            <person name="Platzer M."/>
            <person name="Noegel A.A."/>
            <person name="Schaap P."/>
            <person name="Gloeckner G."/>
        </authorList>
    </citation>
    <scope>NUCLEOTIDE SEQUENCE [LARGE SCALE GENOMIC DNA]</scope>
    <source>
        <strain evidence="3">SH3</strain>
    </source>
</reference>
<dbReference type="KEGG" id="dfa:DFA_09126"/>
<dbReference type="InterPro" id="IPR040927">
    <property type="entry name" value="PF_Monalysin"/>
</dbReference>
<proteinExistence type="predicted"/>
<dbReference type="GeneID" id="14868576"/>
<dbReference type="EMBL" id="GL883023">
    <property type="protein sequence ID" value="EGG16579.1"/>
    <property type="molecule type" value="Genomic_DNA"/>
</dbReference>
<feature type="domain" description="Monalysin Pore-forming" evidence="1">
    <location>
        <begin position="1"/>
        <end position="133"/>
    </location>
</feature>
<dbReference type="Proteomes" id="UP000007797">
    <property type="component" value="Unassembled WGS sequence"/>
</dbReference>
<evidence type="ECO:0000313" key="3">
    <source>
        <dbReference type="Proteomes" id="UP000007797"/>
    </source>
</evidence>
<dbReference type="AlphaFoldDB" id="F4Q6R9"/>
<organism evidence="2 3">
    <name type="scientific">Cavenderia fasciculata</name>
    <name type="common">Slime mold</name>
    <name type="synonym">Dictyostelium fasciculatum</name>
    <dbReference type="NCBI Taxonomy" id="261658"/>
    <lineage>
        <taxon>Eukaryota</taxon>
        <taxon>Amoebozoa</taxon>
        <taxon>Evosea</taxon>
        <taxon>Eumycetozoa</taxon>
        <taxon>Dictyostelia</taxon>
        <taxon>Acytosteliales</taxon>
        <taxon>Cavenderiaceae</taxon>
        <taxon>Cavenderia</taxon>
    </lineage>
</organism>